<dbReference type="HOGENOM" id="CLU_050189_1_0_9"/>
<sequence length="418" mass="46794">MKITLQQNKWHGDQPVDILLPDDWEIIHETMVCDKKPAMDYDAIRSKIENPIGGQPLSELAKGKKRVCILFDDMSRPTPCQTLAEPVLDILLENGVKKENIIFIAATGNHGSLTREDFAKKLGEKIVTEYFVYNHFSYDNLVKVGTAKRGFDVMVNKEVMECDLRIGLGAMIPHAANGFSGGYKVLFPGVAGIETMSEIHSYAGKEMMEEMKHGHYSSPMGKLLDQGMRFEIEECGKMVGNLFKIDCFLNTKSEIIDIFAGDPIDEYYEAAKVCKSYYEIEKPEKVDVVIVNSNFKSNESNVSYGVAVQCFMDEKNKNGDIVLVNFAKSGQVPHYMIGHFGRTTKARLSATIPDPRENGLSIYFSPYGDKSGMDEIGMNPDRYVWAKTWDEVMELLSKHGAGTKALVIDEGAIVSFKE</sequence>
<dbReference type="EMBL" id="ADLN01000111">
    <property type="protein sequence ID" value="EHI58009.1"/>
    <property type="molecule type" value="Genomic_DNA"/>
</dbReference>
<dbReference type="InterPro" id="IPR018657">
    <property type="entry name" value="LarA-like_N"/>
</dbReference>
<dbReference type="Pfam" id="PF09861">
    <property type="entry name" value="Lar_N"/>
    <property type="match status" value="1"/>
</dbReference>
<comment type="caution">
    <text evidence="2">The sequence shown here is derived from an EMBL/GenBank/DDBJ whole genome shotgun (WGS) entry which is preliminary data.</text>
</comment>
<dbReference type="PATRIC" id="fig|742737.3.peg.3994"/>
<evidence type="ECO:0000259" key="1">
    <source>
        <dbReference type="Pfam" id="PF09861"/>
    </source>
</evidence>
<keyword evidence="3" id="KW-1185">Reference proteome</keyword>
<dbReference type="OrthoDB" id="9770545at2"/>
<proteinExistence type="predicted"/>
<evidence type="ECO:0000313" key="3">
    <source>
        <dbReference type="Proteomes" id="UP000005384"/>
    </source>
</evidence>
<dbReference type="RefSeq" id="WP_006781999.1">
    <property type="nucleotide sequence ID" value="NZ_CP040506.1"/>
</dbReference>
<gene>
    <name evidence="2" type="ORF">HMPREF9473_04008</name>
</gene>
<feature type="domain" description="LarA-like N-terminal" evidence="1">
    <location>
        <begin position="12"/>
        <end position="203"/>
    </location>
</feature>
<dbReference type="PANTHER" id="PTHR33171:SF17">
    <property type="entry name" value="LARA-LIKE N-TERMINAL DOMAIN-CONTAINING PROTEIN"/>
    <property type="match status" value="1"/>
</dbReference>
<reference evidence="2 3" key="1">
    <citation type="submission" date="2011-08" db="EMBL/GenBank/DDBJ databases">
        <title>The Genome Sequence of Clostridium hathewayi WAL-18680.</title>
        <authorList>
            <consortium name="The Broad Institute Genome Sequencing Platform"/>
            <person name="Earl A."/>
            <person name="Ward D."/>
            <person name="Feldgarden M."/>
            <person name="Gevers D."/>
            <person name="Finegold S.M."/>
            <person name="Summanen P.H."/>
            <person name="Molitoris D.R."/>
            <person name="Song M."/>
            <person name="Daigneault M."/>
            <person name="Allen-Vercoe E."/>
            <person name="Young S.K."/>
            <person name="Zeng Q."/>
            <person name="Gargeya S."/>
            <person name="Fitzgerald M."/>
            <person name="Haas B."/>
            <person name="Abouelleil A."/>
            <person name="Alvarado L."/>
            <person name="Arachchi H.M."/>
            <person name="Berlin A."/>
            <person name="Brown A."/>
            <person name="Chapman S.B."/>
            <person name="Chen Z."/>
            <person name="Dunbar C."/>
            <person name="Freedman E."/>
            <person name="Gearin G."/>
            <person name="Gellesch M."/>
            <person name="Goldberg J."/>
            <person name="Griggs A."/>
            <person name="Gujja S."/>
            <person name="Heiman D."/>
            <person name="Howarth C."/>
            <person name="Larson L."/>
            <person name="Lui A."/>
            <person name="MacDonald P.J.P."/>
            <person name="Montmayeur A."/>
            <person name="Murphy C."/>
            <person name="Neiman D."/>
            <person name="Pearson M."/>
            <person name="Priest M."/>
            <person name="Roberts A."/>
            <person name="Saif S."/>
            <person name="Shea T."/>
            <person name="Shenoy N."/>
            <person name="Sisk P."/>
            <person name="Stolte C."/>
            <person name="Sykes S."/>
            <person name="Wortman J."/>
            <person name="Nusbaum C."/>
            <person name="Birren B."/>
        </authorList>
    </citation>
    <scope>NUCLEOTIDE SEQUENCE [LARGE SCALE GENOMIC DNA]</scope>
    <source>
        <strain evidence="2 3">WAL-18680</strain>
    </source>
</reference>
<protein>
    <recommendedName>
        <fullName evidence="1">LarA-like N-terminal domain-containing protein</fullName>
    </recommendedName>
</protein>
<dbReference type="InterPro" id="IPR048068">
    <property type="entry name" value="LarA-like"/>
</dbReference>
<dbReference type="AlphaFoldDB" id="G5IKI0"/>
<dbReference type="Proteomes" id="UP000005384">
    <property type="component" value="Unassembled WGS sequence"/>
</dbReference>
<organism evidence="2 3">
    <name type="scientific">Hungatella hathewayi WAL-18680</name>
    <dbReference type="NCBI Taxonomy" id="742737"/>
    <lineage>
        <taxon>Bacteria</taxon>
        <taxon>Bacillati</taxon>
        <taxon>Bacillota</taxon>
        <taxon>Clostridia</taxon>
        <taxon>Lachnospirales</taxon>
        <taxon>Lachnospiraceae</taxon>
        <taxon>Hungatella</taxon>
    </lineage>
</organism>
<dbReference type="PANTHER" id="PTHR33171">
    <property type="entry name" value="LAR_N DOMAIN-CONTAINING PROTEIN"/>
    <property type="match status" value="1"/>
</dbReference>
<evidence type="ECO:0000313" key="2">
    <source>
        <dbReference type="EMBL" id="EHI58009.1"/>
    </source>
</evidence>
<dbReference type="Gene3D" id="3.40.50.11440">
    <property type="match status" value="1"/>
</dbReference>
<accession>G5IKI0</accession>
<name>G5IKI0_9FIRM</name>
<dbReference type="GO" id="GO:0050043">
    <property type="term" value="F:lactate racemase activity"/>
    <property type="evidence" value="ECO:0007669"/>
    <property type="project" value="InterPro"/>
</dbReference>